<organism evidence="7 8">
    <name type="scientific">Pontibacillus halophilus JSM 076056 = DSM 19796</name>
    <dbReference type="NCBI Taxonomy" id="1385510"/>
    <lineage>
        <taxon>Bacteria</taxon>
        <taxon>Bacillati</taxon>
        <taxon>Bacillota</taxon>
        <taxon>Bacilli</taxon>
        <taxon>Bacillales</taxon>
        <taxon>Bacillaceae</taxon>
        <taxon>Pontibacillus</taxon>
    </lineage>
</organism>
<dbReference type="Pfam" id="PF05901">
    <property type="entry name" value="Excalibur"/>
    <property type="match status" value="1"/>
</dbReference>
<feature type="region of interest" description="Disordered" evidence="4">
    <location>
        <begin position="182"/>
        <end position="237"/>
    </location>
</feature>
<dbReference type="PROSITE" id="PS50830">
    <property type="entry name" value="TNASE_3"/>
    <property type="match status" value="1"/>
</dbReference>
<dbReference type="EMBL" id="AVPE01000009">
    <property type="protein sequence ID" value="KGX91624.1"/>
    <property type="molecule type" value="Genomic_DNA"/>
</dbReference>
<accession>A0A0A5GHZ9</accession>
<dbReference type="Gene3D" id="2.40.50.90">
    <property type="match status" value="1"/>
</dbReference>
<dbReference type="Proteomes" id="UP000030528">
    <property type="component" value="Unassembled WGS sequence"/>
</dbReference>
<dbReference type="InterPro" id="IPR002071">
    <property type="entry name" value="Thermonucl_AS"/>
</dbReference>
<dbReference type="OrthoDB" id="4376109at2"/>
<evidence type="ECO:0000256" key="1">
    <source>
        <dbReference type="ARBA" id="ARBA00022722"/>
    </source>
</evidence>
<dbReference type="AlphaFoldDB" id="A0A0A5GHZ9"/>
<dbReference type="SMART" id="SM00318">
    <property type="entry name" value="SNc"/>
    <property type="match status" value="1"/>
</dbReference>
<keyword evidence="8" id="KW-1185">Reference proteome</keyword>
<evidence type="ECO:0000259" key="6">
    <source>
        <dbReference type="PROSITE" id="PS50830"/>
    </source>
</evidence>
<dbReference type="STRING" id="1385510.GCA_000425205_02305"/>
<dbReference type="InterPro" id="IPR008613">
    <property type="entry name" value="Excalibur_Ca-bd_domain"/>
</dbReference>
<evidence type="ECO:0000313" key="7">
    <source>
        <dbReference type="EMBL" id="KGX91624.1"/>
    </source>
</evidence>
<keyword evidence="3" id="KW-0378">Hydrolase</keyword>
<protein>
    <submittedName>
        <fullName evidence="7">Thermonuclease</fullName>
    </submittedName>
</protein>
<dbReference type="PANTHER" id="PTHR12302">
    <property type="entry name" value="EBNA2 BINDING PROTEIN P100"/>
    <property type="match status" value="1"/>
</dbReference>
<dbReference type="InterPro" id="IPR016071">
    <property type="entry name" value="Staphylococal_nuclease_OB-fold"/>
</dbReference>
<dbReference type="GO" id="GO:0016787">
    <property type="term" value="F:hydrolase activity"/>
    <property type="evidence" value="ECO:0007669"/>
    <property type="project" value="UniProtKB-KW"/>
</dbReference>
<dbReference type="eggNOG" id="COG1525">
    <property type="taxonomic scope" value="Bacteria"/>
</dbReference>
<keyword evidence="2" id="KW-0255">Endonuclease</keyword>
<dbReference type="GO" id="GO:0004519">
    <property type="term" value="F:endonuclease activity"/>
    <property type="evidence" value="ECO:0007669"/>
    <property type="project" value="UniProtKB-KW"/>
</dbReference>
<keyword evidence="5" id="KW-0732">Signal</keyword>
<evidence type="ECO:0000256" key="4">
    <source>
        <dbReference type="SAM" id="MobiDB-lite"/>
    </source>
</evidence>
<dbReference type="PROSITE" id="PS01123">
    <property type="entry name" value="TNASE_1"/>
    <property type="match status" value="1"/>
</dbReference>
<proteinExistence type="predicted"/>
<keyword evidence="1" id="KW-0540">Nuclease</keyword>
<evidence type="ECO:0000256" key="5">
    <source>
        <dbReference type="SAM" id="SignalP"/>
    </source>
</evidence>
<sequence>MKKFSLTIACLFILVSGCAPSSSTTSVEKEDTQIDRVEATVTRVVDGDTVKVEVDGREETVRLLLVDTPETKHPSKPVQPYGPEASKYMKDRLTDKQVELEFGTTKYDKYDRLLAYIYVQGDRINESLIEQGLARVAYVYPPNDRYIEDFRNAEAEAKEEEIGIWSIPGYVSKEGFHADKPYLESERNEESEDEDRDCSHFSTQEEAQQFFLNDGGPTNDPHRLDGEGDGIVCESLP</sequence>
<comment type="caution">
    <text evidence="7">The sequence shown here is derived from an EMBL/GenBank/DDBJ whole genome shotgun (WGS) entry which is preliminary data.</text>
</comment>
<dbReference type="PANTHER" id="PTHR12302:SF3">
    <property type="entry name" value="SERINE_THREONINE-PROTEIN KINASE 31"/>
    <property type="match status" value="1"/>
</dbReference>
<gene>
    <name evidence="7" type="ORF">N781_03850</name>
</gene>
<dbReference type="GO" id="GO:0003676">
    <property type="term" value="F:nucleic acid binding"/>
    <property type="evidence" value="ECO:0007669"/>
    <property type="project" value="InterPro"/>
</dbReference>
<feature type="domain" description="TNase-like" evidence="6">
    <location>
        <begin position="35"/>
        <end position="167"/>
    </location>
</feature>
<dbReference type="Pfam" id="PF00565">
    <property type="entry name" value="SNase"/>
    <property type="match status" value="1"/>
</dbReference>
<dbReference type="RefSeq" id="WP_026800652.1">
    <property type="nucleotide sequence ID" value="NZ_AULI01000009.1"/>
</dbReference>
<dbReference type="SUPFAM" id="SSF50199">
    <property type="entry name" value="Staphylococcal nuclease"/>
    <property type="match status" value="1"/>
</dbReference>
<feature type="chain" id="PRO_5038346020" evidence="5">
    <location>
        <begin position="22"/>
        <end position="237"/>
    </location>
</feature>
<dbReference type="CDD" id="cd00175">
    <property type="entry name" value="SNc"/>
    <property type="match status" value="1"/>
</dbReference>
<feature type="compositionally biased region" description="Polar residues" evidence="4">
    <location>
        <begin position="200"/>
        <end position="211"/>
    </location>
</feature>
<name>A0A0A5GHZ9_9BACI</name>
<evidence type="ECO:0000256" key="3">
    <source>
        <dbReference type="ARBA" id="ARBA00022801"/>
    </source>
</evidence>
<evidence type="ECO:0000256" key="2">
    <source>
        <dbReference type="ARBA" id="ARBA00022759"/>
    </source>
</evidence>
<reference evidence="7 8" key="1">
    <citation type="submission" date="2013-08" db="EMBL/GenBank/DDBJ databases">
        <authorList>
            <person name="Huang J."/>
            <person name="Wang G."/>
        </authorList>
    </citation>
    <scope>NUCLEOTIDE SEQUENCE [LARGE SCALE GENOMIC DNA]</scope>
    <source>
        <strain evidence="7 8">JSM 076056</strain>
    </source>
</reference>
<dbReference type="PROSITE" id="PS51257">
    <property type="entry name" value="PROKAR_LIPOPROTEIN"/>
    <property type="match status" value="1"/>
</dbReference>
<dbReference type="InterPro" id="IPR035437">
    <property type="entry name" value="SNase_OB-fold_sf"/>
</dbReference>
<feature type="signal peptide" evidence="5">
    <location>
        <begin position="1"/>
        <end position="21"/>
    </location>
</feature>
<evidence type="ECO:0000313" key="8">
    <source>
        <dbReference type="Proteomes" id="UP000030528"/>
    </source>
</evidence>